<feature type="region of interest" description="Disordered" evidence="1">
    <location>
        <begin position="64"/>
        <end position="154"/>
    </location>
</feature>
<feature type="compositionally biased region" description="Low complexity" evidence="1">
    <location>
        <begin position="102"/>
        <end position="154"/>
    </location>
</feature>
<dbReference type="AlphaFoldDB" id="U4TQL2"/>
<protein>
    <submittedName>
        <fullName evidence="3">Uncharacterized protein</fullName>
    </submittedName>
</protein>
<feature type="transmembrane region" description="Helical" evidence="2">
    <location>
        <begin position="36"/>
        <end position="57"/>
    </location>
</feature>
<sequence length="258" mass="26327">MVVAWIVNVHQLKRPRRGADRNWSRRRKHLRSRIRVFQSATVIVGSIAVLSMLGIIMTTAGDTAAQNAAPVATEKKARKAKDKTTKKKASKDKTAPSLAGGASIPSDSSSSSSSALLPSSSSSSSASASSSSEPAASSSSPAASSSQPTTPATATPTGAYAKFANTLNRAVSLSGGTVTAMNFPASADGSVSQVVVTVSGDVSDANANDKTEFCQSALTEVKRVANEYGVTAPPVLVKGPNGTTIAKSNGGNTQMELQ</sequence>
<keyword evidence="2" id="KW-1133">Transmembrane helix</keyword>
<proteinExistence type="predicted"/>
<accession>U4TQL2</accession>
<evidence type="ECO:0000256" key="2">
    <source>
        <dbReference type="SAM" id="Phobius"/>
    </source>
</evidence>
<name>U4TQL2_9LACO</name>
<feature type="compositionally biased region" description="Basic residues" evidence="1">
    <location>
        <begin position="76"/>
        <end position="90"/>
    </location>
</feature>
<evidence type="ECO:0000256" key="1">
    <source>
        <dbReference type="SAM" id="MobiDB-lite"/>
    </source>
</evidence>
<keyword evidence="4" id="KW-1185">Reference proteome</keyword>
<evidence type="ECO:0000313" key="3">
    <source>
        <dbReference type="EMBL" id="ERL64193.1"/>
    </source>
</evidence>
<dbReference type="Proteomes" id="UP000030647">
    <property type="component" value="Unassembled WGS sequence"/>
</dbReference>
<organism evidence="3 4">
    <name type="scientific">Schleiferilactobacillus shenzhenensis LY-73</name>
    <dbReference type="NCBI Taxonomy" id="1231336"/>
    <lineage>
        <taxon>Bacteria</taxon>
        <taxon>Bacillati</taxon>
        <taxon>Bacillota</taxon>
        <taxon>Bacilli</taxon>
        <taxon>Lactobacillales</taxon>
        <taxon>Lactobacillaceae</taxon>
        <taxon>Schleiferilactobacillus</taxon>
    </lineage>
</organism>
<dbReference type="eggNOG" id="ENOG5030B50">
    <property type="taxonomic scope" value="Bacteria"/>
</dbReference>
<dbReference type="STRING" id="1231336.L248_1471"/>
<dbReference type="EMBL" id="KI271602">
    <property type="protein sequence ID" value="ERL64193.1"/>
    <property type="molecule type" value="Genomic_DNA"/>
</dbReference>
<reference evidence="4" key="1">
    <citation type="journal article" date="2013" name="Genome Announc.">
        <title>Whole-Genome Sequencing of Lactobacillus shenzhenensis Strain LY-73T.</title>
        <authorList>
            <person name="Lin Z."/>
            <person name="Liu Z."/>
            <person name="Yang R."/>
            <person name="Zou Y."/>
            <person name="Wan D."/>
            <person name="Chen J."/>
            <person name="Guo M."/>
            <person name="Zhao J."/>
            <person name="Fang C."/>
            <person name="Yang R."/>
            <person name="Liu F."/>
        </authorList>
    </citation>
    <scope>NUCLEOTIDE SEQUENCE [LARGE SCALE GENOMIC DNA]</scope>
    <source>
        <strain evidence="4">LY-73</strain>
    </source>
</reference>
<gene>
    <name evidence="3" type="ORF">L248_1471</name>
</gene>
<evidence type="ECO:0000313" key="4">
    <source>
        <dbReference type="Proteomes" id="UP000030647"/>
    </source>
</evidence>
<keyword evidence="2" id="KW-0812">Transmembrane</keyword>
<keyword evidence="2" id="KW-0472">Membrane</keyword>
<dbReference type="HOGENOM" id="CLU_1076861_0_0_9"/>